<name>A0A8E0QX69_9EURO</name>
<keyword evidence="3" id="KW-0489">Methyltransferase</keyword>
<dbReference type="GO" id="GO:0046872">
    <property type="term" value="F:metal ion binding"/>
    <property type="evidence" value="ECO:0007669"/>
    <property type="project" value="UniProtKB-KW"/>
</dbReference>
<dbReference type="SMART" id="SM00849">
    <property type="entry name" value="Lactamase_B"/>
    <property type="match status" value="1"/>
</dbReference>
<evidence type="ECO:0000256" key="8">
    <source>
        <dbReference type="ARBA" id="ARBA00022833"/>
    </source>
</evidence>
<keyword evidence="5" id="KW-0949">S-adenosyl-L-methionine</keyword>
<dbReference type="InterPro" id="IPR029063">
    <property type="entry name" value="SAM-dependent_MTases_sf"/>
</dbReference>
<dbReference type="GO" id="GO:0008171">
    <property type="term" value="F:O-methyltransferase activity"/>
    <property type="evidence" value="ECO:0007669"/>
    <property type="project" value="InterPro"/>
</dbReference>
<evidence type="ECO:0000256" key="1">
    <source>
        <dbReference type="ARBA" id="ARBA00001947"/>
    </source>
</evidence>
<evidence type="ECO:0000256" key="3">
    <source>
        <dbReference type="ARBA" id="ARBA00022603"/>
    </source>
</evidence>
<dbReference type="GO" id="GO:0044550">
    <property type="term" value="P:secondary metabolite biosynthetic process"/>
    <property type="evidence" value="ECO:0007669"/>
    <property type="project" value="UniProtKB-ARBA"/>
</dbReference>
<dbReference type="PROSITE" id="PS51683">
    <property type="entry name" value="SAM_OMT_II"/>
    <property type="match status" value="1"/>
</dbReference>
<dbReference type="EMBL" id="BBXM02000005">
    <property type="protein sequence ID" value="GIC90451.1"/>
    <property type="molecule type" value="Genomic_DNA"/>
</dbReference>
<evidence type="ECO:0000256" key="7">
    <source>
        <dbReference type="ARBA" id="ARBA00022801"/>
    </source>
</evidence>
<dbReference type="GeneID" id="66994362"/>
<dbReference type="InterPro" id="IPR036388">
    <property type="entry name" value="WH-like_DNA-bd_sf"/>
</dbReference>
<comment type="caution">
    <text evidence="10">The sequence shown here is derived from an EMBL/GenBank/DDBJ whole genome shotgun (WGS) entry which is preliminary data.</text>
</comment>
<evidence type="ECO:0000313" key="10">
    <source>
        <dbReference type="EMBL" id="GIC90451.1"/>
    </source>
</evidence>
<sequence length="864" mass="95952">MANAKRGGYRQINQALNICAWEGYLDEQQARLPTLEDVEQISPRVLRVLGQNEGKFTLQGTNTYIVGTGRQRLIIDTGQGIPEWASLISSTLADSSIELSYVLLTHWHGDHTGGVPDLLRLYPYLSDSIYKHTPGKGQKLISDGQVFRVEGATVRAVHSPGHSHDHMCFILEEENAMFTGDNILGHGSSAVEVLSTWMSSLRMMQSLRCVVGYPAHGAVIHDLPAKLDAELTQKARREDRVVETLKRMKREDQRNGAPGKGSVTVQQLVTAMHGNDLDEQVRAMALEPFVHEVLRKLAQDERVAFEVRGGQKKWLGGFSRVIFPQFGRDSGLRHVQQCHPESARRGMLVLQSTPSPLNKYLDTPYWNNCPLVNPRKRIKVNKMERQPKSVCDAAQLLQTASIISSTVQTIIAEWSAEAKASKGSRKQNVPTLPSRELFDAQRTILAAVGKLAELVSDPSARILEVATQFQESRCLYIAAERRIPDLLAAGDEDGVHVDLISQKARIEPRKLARILRYLCSIGIFQQTGPNTFANNGISAALVSNEPLRAYVQLVNSEGFTASDRLPHTLLDPDTGPSYDVAKTAWQNAVCTKKTRWEWIEERVAPEKLLESGGHYPGIPSLVLGLPPREDDGLVARPELDIMGLSMVGGGRVFGTAHVYDFPWASLGDALVVDVGGGVGGFPLQLSKVYPKLQFIVQDRGPVVKQGLEKVWPRENLEALQNRRVQFVEHSIFNKNPTEGADIYFLRYVLHDWSDDYCVRILSAIRSSMAAHSRLLICDQVMNTTIGDPDLESAPSPLPANYGYHTRFSHSRDITMMSCINGIERTPAEFKALLQAAGLKLKKIWHCRSQVSLIEAVLPEVNGFK</sequence>
<dbReference type="Gene3D" id="3.40.50.150">
    <property type="entry name" value="Vaccinia Virus protein VP39"/>
    <property type="match status" value="1"/>
</dbReference>
<dbReference type="InterPro" id="IPR036866">
    <property type="entry name" value="RibonucZ/Hydroxyglut_hydro"/>
</dbReference>
<comment type="similarity">
    <text evidence="2">Belongs to the metallo-beta-lactamase superfamily.</text>
</comment>
<evidence type="ECO:0000256" key="4">
    <source>
        <dbReference type="ARBA" id="ARBA00022679"/>
    </source>
</evidence>
<dbReference type="SUPFAM" id="SSF46785">
    <property type="entry name" value="Winged helix' DNA-binding domain"/>
    <property type="match status" value="1"/>
</dbReference>
<evidence type="ECO:0000256" key="2">
    <source>
        <dbReference type="ARBA" id="ARBA00007749"/>
    </source>
</evidence>
<keyword evidence="7" id="KW-0378">Hydrolase</keyword>
<dbReference type="SUPFAM" id="SSF56281">
    <property type="entry name" value="Metallo-hydrolase/oxidoreductase"/>
    <property type="match status" value="1"/>
</dbReference>
<dbReference type="Pfam" id="PF00891">
    <property type="entry name" value="Methyltransf_2"/>
    <property type="match status" value="1"/>
</dbReference>
<dbReference type="Pfam" id="PF08100">
    <property type="entry name" value="Dimerisation"/>
    <property type="match status" value="1"/>
</dbReference>
<evidence type="ECO:0000313" key="11">
    <source>
        <dbReference type="Proteomes" id="UP000036893"/>
    </source>
</evidence>
<keyword evidence="4" id="KW-0808">Transferase</keyword>
<dbReference type="Pfam" id="PF00753">
    <property type="entry name" value="Lactamase_B"/>
    <property type="match status" value="1"/>
</dbReference>
<dbReference type="InterPro" id="IPR012967">
    <property type="entry name" value="COMT_dimerisation"/>
</dbReference>
<organism evidence="10 11">
    <name type="scientific">Aspergillus udagawae</name>
    <dbReference type="NCBI Taxonomy" id="91492"/>
    <lineage>
        <taxon>Eukaryota</taxon>
        <taxon>Fungi</taxon>
        <taxon>Dikarya</taxon>
        <taxon>Ascomycota</taxon>
        <taxon>Pezizomycotina</taxon>
        <taxon>Eurotiomycetes</taxon>
        <taxon>Eurotiomycetidae</taxon>
        <taxon>Eurotiales</taxon>
        <taxon>Aspergillaceae</taxon>
        <taxon>Aspergillus</taxon>
        <taxon>Aspergillus subgen. Fumigati</taxon>
    </lineage>
</organism>
<reference evidence="10" key="2">
    <citation type="submission" date="2021-01" db="EMBL/GenBank/DDBJ databases">
        <title>Pan-genome distribution and transcriptional activeness of fungal secondary metabolism genes in Aspergillus section Fumigati.</title>
        <authorList>
            <person name="Takahashi H."/>
            <person name="Umemura M."/>
            <person name="Ninomiya A."/>
            <person name="Kusuya Y."/>
            <person name="Urayama S."/>
            <person name="Shimizu M."/>
            <person name="Watanabe A."/>
            <person name="Kamei K."/>
            <person name="Yaguchi T."/>
            <person name="Hagiwara D."/>
        </authorList>
    </citation>
    <scope>NUCLEOTIDE SEQUENCE</scope>
    <source>
        <strain evidence="10">IFM 46973</strain>
    </source>
</reference>
<dbReference type="InterPro" id="IPR001077">
    <property type="entry name" value="COMT_C"/>
</dbReference>
<dbReference type="FunFam" id="3.60.15.10:FF:000041">
    <property type="entry name" value="Metallo-beta-lactamase domain protein"/>
    <property type="match status" value="1"/>
</dbReference>
<dbReference type="InterPro" id="IPR001279">
    <property type="entry name" value="Metallo-B-lactamas"/>
</dbReference>
<dbReference type="Gene3D" id="1.10.10.10">
    <property type="entry name" value="Winged helix-like DNA-binding domain superfamily/Winged helix DNA-binding domain"/>
    <property type="match status" value="2"/>
</dbReference>
<dbReference type="GO" id="GO:0046983">
    <property type="term" value="F:protein dimerization activity"/>
    <property type="evidence" value="ECO:0007669"/>
    <property type="project" value="InterPro"/>
</dbReference>
<comment type="cofactor">
    <cofactor evidence="1">
        <name>Zn(2+)</name>
        <dbReference type="ChEBI" id="CHEBI:29105"/>
    </cofactor>
</comment>
<keyword evidence="8" id="KW-0862">Zinc</keyword>
<dbReference type="GO" id="GO:0032259">
    <property type="term" value="P:methylation"/>
    <property type="evidence" value="ECO:0007669"/>
    <property type="project" value="UniProtKB-KW"/>
</dbReference>
<evidence type="ECO:0000256" key="6">
    <source>
        <dbReference type="ARBA" id="ARBA00022723"/>
    </source>
</evidence>
<dbReference type="SUPFAM" id="SSF53335">
    <property type="entry name" value="S-adenosyl-L-methionine-dependent methyltransferases"/>
    <property type="match status" value="1"/>
</dbReference>
<dbReference type="GO" id="GO:0016787">
    <property type="term" value="F:hydrolase activity"/>
    <property type="evidence" value="ECO:0007669"/>
    <property type="project" value="UniProtKB-KW"/>
</dbReference>
<evidence type="ECO:0000259" key="9">
    <source>
        <dbReference type="SMART" id="SM00849"/>
    </source>
</evidence>
<dbReference type="Gene3D" id="3.60.15.10">
    <property type="entry name" value="Ribonuclease Z/Hydroxyacylglutathione hydrolase-like"/>
    <property type="match status" value="1"/>
</dbReference>
<keyword evidence="6" id="KW-0479">Metal-binding</keyword>
<dbReference type="AlphaFoldDB" id="A0A8E0QX69"/>
<feature type="domain" description="Metallo-beta-lactamase" evidence="9">
    <location>
        <begin position="60"/>
        <end position="216"/>
    </location>
</feature>
<accession>A0A8E0QX69</accession>
<dbReference type="Proteomes" id="UP000036893">
    <property type="component" value="Unassembled WGS sequence"/>
</dbReference>
<dbReference type="InterPro" id="IPR036390">
    <property type="entry name" value="WH_DNA-bd_sf"/>
</dbReference>
<dbReference type="InterPro" id="IPR016461">
    <property type="entry name" value="COMT-like"/>
</dbReference>
<dbReference type="PANTHER" id="PTHR43712:SF2">
    <property type="entry name" value="O-METHYLTRANSFERASE CICE"/>
    <property type="match status" value="1"/>
</dbReference>
<dbReference type="InterPro" id="IPR047921">
    <property type="entry name" value="LACTB2-like_MBL-fold"/>
</dbReference>
<reference evidence="10" key="1">
    <citation type="journal article" date="2015" name="Genome Announc.">
        <title>Draft Genome Sequence of the Pathogenic Filamentous Fungus Aspergillus udagawae Strain IFM 46973T.</title>
        <authorList>
            <person name="Kusuya Y."/>
            <person name="Takahashi-Nakaguchi A."/>
            <person name="Takahashi H."/>
            <person name="Yaguchi T."/>
        </authorList>
    </citation>
    <scope>NUCLEOTIDE SEQUENCE</scope>
    <source>
        <strain evidence="10">IFM 46973</strain>
    </source>
</reference>
<evidence type="ECO:0000256" key="5">
    <source>
        <dbReference type="ARBA" id="ARBA00022691"/>
    </source>
</evidence>
<protein>
    <recommendedName>
        <fullName evidence="9">Metallo-beta-lactamase domain-containing protein</fullName>
    </recommendedName>
</protein>
<gene>
    <name evidence="10" type="ORF">Aud_006885</name>
</gene>
<dbReference type="RefSeq" id="XP_043147717.1">
    <property type="nucleotide sequence ID" value="XM_043291782.1"/>
</dbReference>
<dbReference type="PANTHER" id="PTHR43712">
    <property type="entry name" value="PUTATIVE (AFU_ORTHOLOGUE AFUA_4G14580)-RELATED"/>
    <property type="match status" value="1"/>
</dbReference>
<proteinExistence type="inferred from homology"/>
<dbReference type="CDD" id="cd07722">
    <property type="entry name" value="LACTB2-like_MBL-fold"/>
    <property type="match status" value="1"/>
</dbReference>